<dbReference type="SUPFAM" id="SSF103473">
    <property type="entry name" value="MFS general substrate transporter"/>
    <property type="match status" value="1"/>
</dbReference>
<evidence type="ECO:0000256" key="2">
    <source>
        <dbReference type="ARBA" id="ARBA00022448"/>
    </source>
</evidence>
<name>A0A2T1HU69_9HYPH</name>
<dbReference type="Gene3D" id="1.20.1250.20">
    <property type="entry name" value="MFS general substrate transporter like domains"/>
    <property type="match status" value="1"/>
</dbReference>
<evidence type="ECO:0000256" key="3">
    <source>
        <dbReference type="ARBA" id="ARBA00022692"/>
    </source>
</evidence>
<dbReference type="OrthoDB" id="7200137at2"/>
<protein>
    <submittedName>
        <fullName evidence="8">MFS transporter</fullName>
    </submittedName>
</protein>
<dbReference type="AlphaFoldDB" id="A0A2T1HU69"/>
<feature type="transmembrane region" description="Helical" evidence="6">
    <location>
        <begin position="81"/>
        <end position="100"/>
    </location>
</feature>
<feature type="transmembrane region" description="Helical" evidence="6">
    <location>
        <begin position="285"/>
        <end position="304"/>
    </location>
</feature>
<organism evidence="8 9">
    <name type="scientific">Alsobacter soli</name>
    <dbReference type="NCBI Taxonomy" id="2109933"/>
    <lineage>
        <taxon>Bacteria</taxon>
        <taxon>Pseudomonadati</taxon>
        <taxon>Pseudomonadota</taxon>
        <taxon>Alphaproteobacteria</taxon>
        <taxon>Hyphomicrobiales</taxon>
        <taxon>Alsobacteraceae</taxon>
        <taxon>Alsobacter</taxon>
    </lineage>
</organism>
<dbReference type="PROSITE" id="PS50850">
    <property type="entry name" value="MFS"/>
    <property type="match status" value="1"/>
</dbReference>
<feature type="transmembrane region" description="Helical" evidence="6">
    <location>
        <begin position="175"/>
        <end position="200"/>
    </location>
</feature>
<feature type="transmembrane region" description="Helical" evidence="6">
    <location>
        <begin position="254"/>
        <end position="273"/>
    </location>
</feature>
<reference evidence="9" key="1">
    <citation type="submission" date="2018-03" db="EMBL/GenBank/DDBJ databases">
        <authorList>
            <person name="Sun L."/>
            <person name="Liu H."/>
            <person name="Chen W."/>
            <person name="Huang K."/>
            <person name="Liu W."/>
            <person name="Gao X."/>
        </authorList>
    </citation>
    <scope>NUCLEOTIDE SEQUENCE [LARGE SCALE GENOMIC DNA]</scope>
    <source>
        <strain evidence="9">SH9</strain>
    </source>
</reference>
<keyword evidence="3 6" id="KW-0812">Transmembrane</keyword>
<dbReference type="EMBL" id="PVZS01000009">
    <property type="protein sequence ID" value="PSC05191.1"/>
    <property type="molecule type" value="Genomic_DNA"/>
</dbReference>
<feature type="transmembrane region" description="Helical" evidence="6">
    <location>
        <begin position="12"/>
        <end position="37"/>
    </location>
</feature>
<keyword evidence="9" id="KW-1185">Reference proteome</keyword>
<dbReference type="GO" id="GO:0022857">
    <property type="term" value="F:transmembrane transporter activity"/>
    <property type="evidence" value="ECO:0007669"/>
    <property type="project" value="InterPro"/>
</dbReference>
<dbReference type="Proteomes" id="UP000239772">
    <property type="component" value="Unassembled WGS sequence"/>
</dbReference>
<evidence type="ECO:0000313" key="8">
    <source>
        <dbReference type="EMBL" id="PSC05191.1"/>
    </source>
</evidence>
<evidence type="ECO:0000259" key="7">
    <source>
        <dbReference type="PROSITE" id="PS50850"/>
    </source>
</evidence>
<dbReference type="InterPro" id="IPR036259">
    <property type="entry name" value="MFS_trans_sf"/>
</dbReference>
<keyword evidence="5 6" id="KW-0472">Membrane</keyword>
<feature type="transmembrane region" description="Helical" evidence="6">
    <location>
        <begin position="348"/>
        <end position="369"/>
    </location>
</feature>
<comment type="caution">
    <text evidence="8">The sequence shown here is derived from an EMBL/GenBank/DDBJ whole genome shotgun (WGS) entry which is preliminary data.</text>
</comment>
<evidence type="ECO:0000313" key="9">
    <source>
        <dbReference type="Proteomes" id="UP000239772"/>
    </source>
</evidence>
<proteinExistence type="predicted"/>
<dbReference type="RefSeq" id="WP_106336709.1">
    <property type="nucleotide sequence ID" value="NZ_PVZS01000009.1"/>
</dbReference>
<feature type="transmembrane region" description="Helical" evidence="6">
    <location>
        <begin position="49"/>
        <end position="69"/>
    </location>
</feature>
<evidence type="ECO:0000256" key="5">
    <source>
        <dbReference type="ARBA" id="ARBA00023136"/>
    </source>
</evidence>
<dbReference type="InterPro" id="IPR011701">
    <property type="entry name" value="MFS"/>
</dbReference>
<comment type="subcellular location">
    <subcellularLocation>
        <location evidence="1">Membrane</location>
        <topology evidence="1">Multi-pass membrane protein</topology>
    </subcellularLocation>
</comment>
<feature type="transmembrane region" description="Helical" evidence="6">
    <location>
        <begin position="140"/>
        <end position="163"/>
    </location>
</feature>
<sequence>MKERASLSGPLGRALLTLGVTEIAAWGSLFYSMALVGPRIAAETGWSQALVYGGFSLALVASGLSAPAAGRLIDRHGGRPVMASASLLGAAGLAVLAVSHGPLGYLLGWAAIGVAMAGTLYDPAFATLAQIAGPQTRRAISLLTLAGGFASTVSWPVTLWLLGQMDWRSVLLVHAAGQALLCAPLLAFALPAASAGSVVARTTETALPRPSLLRDMDWTAFGLFALVIAAHGFVTSALSVHLVRLLDVLGMTEAQAVLAGAFIGPAQVGARLLELLFGARLSALGLGVCATVLLPVAFAVLAGLPAGTAVAVAFSLVYGASNGLVTIARGVVPFALFRRDRYGEILGLLSTPALVAKASAPVLFALVVADHRAGPALMLCSALALLAAAAMLALATLRRERPAPAP</sequence>
<dbReference type="PANTHER" id="PTHR43385">
    <property type="entry name" value="RIBOFLAVIN TRANSPORTER RIBJ"/>
    <property type="match status" value="1"/>
</dbReference>
<dbReference type="Pfam" id="PF07690">
    <property type="entry name" value="MFS_1"/>
    <property type="match status" value="1"/>
</dbReference>
<feature type="domain" description="Major facilitator superfamily (MFS) profile" evidence="7">
    <location>
        <begin position="5"/>
        <end position="399"/>
    </location>
</feature>
<feature type="transmembrane region" description="Helical" evidence="6">
    <location>
        <begin position="375"/>
        <end position="397"/>
    </location>
</feature>
<keyword evidence="2" id="KW-0813">Transport</keyword>
<evidence type="ECO:0000256" key="4">
    <source>
        <dbReference type="ARBA" id="ARBA00022989"/>
    </source>
</evidence>
<keyword evidence="4 6" id="KW-1133">Transmembrane helix</keyword>
<dbReference type="InterPro" id="IPR020846">
    <property type="entry name" value="MFS_dom"/>
</dbReference>
<evidence type="ECO:0000256" key="1">
    <source>
        <dbReference type="ARBA" id="ARBA00004141"/>
    </source>
</evidence>
<feature type="transmembrane region" description="Helical" evidence="6">
    <location>
        <begin position="310"/>
        <end position="336"/>
    </location>
</feature>
<feature type="transmembrane region" description="Helical" evidence="6">
    <location>
        <begin position="221"/>
        <end position="242"/>
    </location>
</feature>
<evidence type="ECO:0000256" key="6">
    <source>
        <dbReference type="SAM" id="Phobius"/>
    </source>
</evidence>
<dbReference type="GO" id="GO:0016020">
    <property type="term" value="C:membrane"/>
    <property type="evidence" value="ECO:0007669"/>
    <property type="project" value="UniProtKB-SubCell"/>
</dbReference>
<accession>A0A2T1HU69</accession>
<gene>
    <name evidence="8" type="ORF">SLNSH_10275</name>
</gene>
<dbReference type="PANTHER" id="PTHR43385:SF1">
    <property type="entry name" value="RIBOFLAVIN TRANSPORTER RIBJ"/>
    <property type="match status" value="1"/>
</dbReference>
<dbReference type="InterPro" id="IPR052983">
    <property type="entry name" value="MFS_Riboflavin_Transporter"/>
</dbReference>